<dbReference type="PRINTS" id="PR00111">
    <property type="entry name" value="ABHYDROLASE"/>
</dbReference>
<dbReference type="InterPro" id="IPR000073">
    <property type="entry name" value="AB_hydrolase_1"/>
</dbReference>
<gene>
    <name evidence="2" type="ordered locus">SGRA_2418</name>
</gene>
<dbReference type="PANTHER" id="PTHR11614">
    <property type="entry name" value="PHOSPHOLIPASE-RELATED"/>
    <property type="match status" value="1"/>
</dbReference>
<dbReference type="RefSeq" id="WP_015692759.1">
    <property type="nucleotide sequence ID" value="NC_016940.1"/>
</dbReference>
<feature type="domain" description="Serine aminopeptidase S33" evidence="1">
    <location>
        <begin position="27"/>
        <end position="259"/>
    </location>
</feature>
<name>H6L4X1_SAPGL</name>
<sequence>MQTYNFHWKNAQGKKIFGQGWLPNTQAPKGVVLLVHGLGEHIGRYAHLAHFFTQRGWALLASDRIGHGQSEGQRGHTPKYEDLFKEIDQLLAESQRKFNSLPTFLYGHSMGGNLVLNYMIQNPKVPIQCVIATSSALRLAFEPPAIQLFLGKLMRKIYPAFSQGNGLELEALCQDPKIIQAYQNDPLVHTKISAETAIGMIEWGQKALATAPQLKKPALLLHGSADRICSPLGSRQFAEANPIAQLKLWEAGYHELHNEAFQDELFAYIWQWMQAQL</sequence>
<dbReference type="GO" id="GO:0016787">
    <property type="term" value="F:hydrolase activity"/>
    <property type="evidence" value="ECO:0007669"/>
    <property type="project" value="UniProtKB-KW"/>
</dbReference>
<dbReference type="SUPFAM" id="SSF53474">
    <property type="entry name" value="alpha/beta-Hydrolases"/>
    <property type="match status" value="1"/>
</dbReference>
<keyword evidence="3" id="KW-1185">Reference proteome</keyword>
<dbReference type="EMBL" id="CP002831">
    <property type="protein sequence ID" value="AFC25146.1"/>
    <property type="molecule type" value="Genomic_DNA"/>
</dbReference>
<dbReference type="HOGENOM" id="CLU_026209_7_2_10"/>
<dbReference type="eggNOG" id="COG2267">
    <property type="taxonomic scope" value="Bacteria"/>
</dbReference>
<keyword evidence="2" id="KW-0378">Hydrolase</keyword>
<dbReference type="KEGG" id="sgn:SGRA_2418"/>
<evidence type="ECO:0000313" key="3">
    <source>
        <dbReference type="Proteomes" id="UP000007519"/>
    </source>
</evidence>
<reference evidence="2 3" key="1">
    <citation type="journal article" date="2012" name="Stand. Genomic Sci.">
        <title>Complete genome sequencing and analysis of Saprospira grandis str. Lewin, a predatory marine bacterium.</title>
        <authorList>
            <person name="Saw J.H."/>
            <person name="Yuryev A."/>
            <person name="Kanbe M."/>
            <person name="Hou S."/>
            <person name="Young A.G."/>
            <person name="Aizawa S."/>
            <person name="Alam M."/>
        </authorList>
    </citation>
    <scope>NUCLEOTIDE SEQUENCE [LARGE SCALE GENOMIC DNA]</scope>
    <source>
        <strain evidence="2 3">Lewin</strain>
    </source>
</reference>
<dbReference type="InterPro" id="IPR029058">
    <property type="entry name" value="AB_hydrolase_fold"/>
</dbReference>
<proteinExistence type="predicted"/>
<accession>H6L4X1</accession>
<dbReference type="InterPro" id="IPR022742">
    <property type="entry name" value="Hydrolase_4"/>
</dbReference>
<dbReference type="Gene3D" id="3.40.50.1820">
    <property type="entry name" value="alpha/beta hydrolase"/>
    <property type="match status" value="1"/>
</dbReference>
<organism evidence="2 3">
    <name type="scientific">Saprospira grandis (strain Lewin)</name>
    <dbReference type="NCBI Taxonomy" id="984262"/>
    <lineage>
        <taxon>Bacteria</taxon>
        <taxon>Pseudomonadati</taxon>
        <taxon>Bacteroidota</taxon>
        <taxon>Saprospiria</taxon>
        <taxon>Saprospirales</taxon>
        <taxon>Saprospiraceae</taxon>
        <taxon>Saprospira</taxon>
    </lineage>
</organism>
<evidence type="ECO:0000259" key="1">
    <source>
        <dbReference type="Pfam" id="PF12146"/>
    </source>
</evidence>
<evidence type="ECO:0000313" key="2">
    <source>
        <dbReference type="EMBL" id="AFC25146.1"/>
    </source>
</evidence>
<dbReference type="Pfam" id="PF12146">
    <property type="entry name" value="Hydrolase_4"/>
    <property type="match status" value="1"/>
</dbReference>
<dbReference type="AlphaFoldDB" id="H6L4X1"/>
<protein>
    <submittedName>
        <fullName evidence="2">Alpha/beta hydrolase fold protein</fullName>
    </submittedName>
</protein>
<dbReference type="InterPro" id="IPR051044">
    <property type="entry name" value="MAG_DAG_Lipase"/>
</dbReference>
<dbReference type="Proteomes" id="UP000007519">
    <property type="component" value="Chromosome"/>
</dbReference>
<dbReference type="OrthoDB" id="9780932at2"/>
<dbReference type="STRING" id="984262.SGRA_2418"/>